<evidence type="ECO:0000313" key="4">
    <source>
        <dbReference type="EMBL" id="WOG84945.1"/>
    </source>
</evidence>
<dbReference type="GO" id="GO:0003729">
    <property type="term" value="F:mRNA binding"/>
    <property type="evidence" value="ECO:0007669"/>
    <property type="project" value="UniProtKB-ARBA"/>
</dbReference>
<evidence type="ECO:0008006" key="6">
    <source>
        <dbReference type="Google" id="ProtNLM"/>
    </source>
</evidence>
<protein>
    <recommendedName>
        <fullName evidence="6">Pentacotripeptide-repeat region of PRORP domain-containing protein</fullName>
    </recommendedName>
</protein>
<dbReference type="InterPro" id="IPR046960">
    <property type="entry name" value="PPR_At4g14850-like_plant"/>
</dbReference>
<comment type="similarity">
    <text evidence="1">Belongs to the PPR family. PCMP-H subfamily.</text>
</comment>
<dbReference type="Pfam" id="PF20431">
    <property type="entry name" value="E_motif"/>
    <property type="match status" value="1"/>
</dbReference>
<dbReference type="FunFam" id="1.25.40.10:FF:000427">
    <property type="entry name" value="Pentatricopeptide repeat-containing protein chloroplastic"/>
    <property type="match status" value="1"/>
</dbReference>
<evidence type="ECO:0000313" key="5">
    <source>
        <dbReference type="Proteomes" id="UP000077755"/>
    </source>
</evidence>
<dbReference type="InterPro" id="IPR002885">
    <property type="entry name" value="PPR_rpt"/>
</dbReference>
<evidence type="ECO:0000256" key="2">
    <source>
        <dbReference type="ARBA" id="ARBA00022737"/>
    </source>
</evidence>
<feature type="repeat" description="PPR" evidence="3">
    <location>
        <begin position="384"/>
        <end position="418"/>
    </location>
</feature>
<dbReference type="NCBIfam" id="TIGR00756">
    <property type="entry name" value="PPR"/>
    <property type="match status" value="7"/>
</dbReference>
<dbReference type="InterPro" id="IPR046848">
    <property type="entry name" value="E_motif"/>
</dbReference>
<evidence type="ECO:0000256" key="1">
    <source>
        <dbReference type="ARBA" id="ARBA00006643"/>
    </source>
</evidence>
<dbReference type="FunFam" id="1.25.40.10:FF:000690">
    <property type="entry name" value="Pentatricopeptide repeat-containing protein"/>
    <property type="match status" value="1"/>
</dbReference>
<dbReference type="PROSITE" id="PS51375">
    <property type="entry name" value="PPR"/>
    <property type="match status" value="5"/>
</dbReference>
<dbReference type="EMBL" id="CP093343">
    <property type="protein sequence ID" value="WOG84945.1"/>
    <property type="molecule type" value="Genomic_DNA"/>
</dbReference>
<dbReference type="Proteomes" id="UP000077755">
    <property type="component" value="Chromosome 1"/>
</dbReference>
<dbReference type="InterPro" id="IPR011990">
    <property type="entry name" value="TPR-like_helical_dom_sf"/>
</dbReference>
<feature type="repeat" description="PPR" evidence="3">
    <location>
        <begin position="221"/>
        <end position="255"/>
    </location>
</feature>
<evidence type="ECO:0000256" key="3">
    <source>
        <dbReference type="PROSITE-ProRule" id="PRU00708"/>
    </source>
</evidence>
<dbReference type="GO" id="GO:0009451">
    <property type="term" value="P:RNA modification"/>
    <property type="evidence" value="ECO:0007669"/>
    <property type="project" value="InterPro"/>
</dbReference>
<gene>
    <name evidence="4" type="ORF">DCAR_0104131</name>
</gene>
<keyword evidence="5" id="KW-1185">Reference proteome</keyword>
<dbReference type="Gene3D" id="1.25.40.10">
    <property type="entry name" value="Tetratricopeptide repeat domain"/>
    <property type="match status" value="5"/>
</dbReference>
<proteinExistence type="inferred from homology"/>
<sequence length="616" mass="69559">MLELKQIKTQLFRICIHEKDDVLSKLMVACTDPKVGNLSYAEKIFCRIKNPSLFVYNVMIKAYTKSGFYRKTLFLFDELRVLGLWPDNFTYPFVFKAVGYLREVLVGEKIHGFVVKCGVEFDCYVCNSIMDMYAELGFDLSLKKMFDEMPERDLVSWNILISGYVRCRKFEDAIEVYGRMQGEVRPDEASVVSTLSACIALKDLELGRKIHDYICNEIGFTMIIGNALLDMYAKCGCLDEARRIFDAMPRKNVICWTSMVSGYVNCGQLDEAKDLFERSPIKDIVLWTAMINGFVQFNRVDEAMLLFREMQYNGVKPDKFTVVALLTGCAQVGALEQGKWIHTYMDENRIAIDAVAGTALIDMYAKCGCIDKSLEIFYGMKEKDTASWTAIICSLAVHGRTSKALELFTTMKQSGFVPDDITFVGVLTACSHGGLVKEGRQYFHSMMNIYQIEPKTEHYGCMMDLLGRAGLLDEAEELMKKIPDGNKDAVIPLYSSLLSACRIYGDVDMGERIAERLVDLRSGDSSVHTLLANIYASANRWDDVTEVRRNMRALGVRKEPGCSSIEVDGKVHEFLVGDASHPAMEGILSMLNCIARPLSGIEENKEEKEYLESLIL</sequence>
<organism evidence="4 5">
    <name type="scientific">Daucus carota subsp. sativus</name>
    <name type="common">Carrot</name>
    <dbReference type="NCBI Taxonomy" id="79200"/>
    <lineage>
        <taxon>Eukaryota</taxon>
        <taxon>Viridiplantae</taxon>
        <taxon>Streptophyta</taxon>
        <taxon>Embryophyta</taxon>
        <taxon>Tracheophyta</taxon>
        <taxon>Spermatophyta</taxon>
        <taxon>Magnoliopsida</taxon>
        <taxon>eudicotyledons</taxon>
        <taxon>Gunneridae</taxon>
        <taxon>Pentapetalae</taxon>
        <taxon>asterids</taxon>
        <taxon>campanulids</taxon>
        <taxon>Apiales</taxon>
        <taxon>Apiaceae</taxon>
        <taxon>Apioideae</taxon>
        <taxon>Scandiceae</taxon>
        <taxon>Daucinae</taxon>
        <taxon>Daucus</taxon>
        <taxon>Daucus sect. Daucus</taxon>
    </lineage>
</organism>
<name>A0AAF1ALX9_DAUCS</name>
<dbReference type="FunFam" id="1.25.40.10:FF:000348">
    <property type="entry name" value="Pentatricopeptide repeat-containing protein chloroplastic"/>
    <property type="match status" value="1"/>
</dbReference>
<feature type="repeat" description="PPR" evidence="3">
    <location>
        <begin position="283"/>
        <end position="317"/>
    </location>
</feature>
<dbReference type="AlphaFoldDB" id="A0AAF1ALX9"/>
<dbReference type="Pfam" id="PF01535">
    <property type="entry name" value="PPR"/>
    <property type="match status" value="7"/>
</dbReference>
<feature type="repeat" description="PPR" evidence="3">
    <location>
        <begin position="52"/>
        <end position="86"/>
    </location>
</feature>
<dbReference type="Pfam" id="PF13041">
    <property type="entry name" value="PPR_2"/>
    <property type="match status" value="2"/>
</dbReference>
<reference evidence="4" key="1">
    <citation type="journal article" date="2016" name="Nat. Genet.">
        <title>A high-quality carrot genome assembly provides new insights into carotenoid accumulation and asterid genome evolution.</title>
        <authorList>
            <person name="Iorizzo M."/>
            <person name="Ellison S."/>
            <person name="Senalik D."/>
            <person name="Zeng P."/>
            <person name="Satapoomin P."/>
            <person name="Huang J."/>
            <person name="Bowman M."/>
            <person name="Iovene M."/>
            <person name="Sanseverino W."/>
            <person name="Cavagnaro P."/>
            <person name="Yildiz M."/>
            <person name="Macko-Podgorni A."/>
            <person name="Moranska E."/>
            <person name="Grzebelus E."/>
            <person name="Grzebelus D."/>
            <person name="Ashrafi H."/>
            <person name="Zheng Z."/>
            <person name="Cheng S."/>
            <person name="Spooner D."/>
            <person name="Van Deynze A."/>
            <person name="Simon P."/>
        </authorList>
    </citation>
    <scope>NUCLEOTIDE SEQUENCE</scope>
    <source>
        <tissue evidence="4">Leaf</tissue>
    </source>
</reference>
<dbReference type="PANTHER" id="PTHR47926:SF489">
    <property type="entry name" value="PENTATRICOPEPTIDE REPEAT-CONTAINING PROTEIN"/>
    <property type="match status" value="1"/>
</dbReference>
<keyword evidence="2" id="KW-0677">Repeat</keyword>
<reference evidence="4" key="2">
    <citation type="submission" date="2022-03" db="EMBL/GenBank/DDBJ databases">
        <title>Draft title - Genomic analysis of global carrot germplasm unveils the trajectory of domestication and the origin of high carotenoid orange carrot.</title>
        <authorList>
            <person name="Iorizzo M."/>
            <person name="Ellison S."/>
            <person name="Senalik D."/>
            <person name="Macko-Podgorni A."/>
            <person name="Grzebelus D."/>
            <person name="Bostan H."/>
            <person name="Rolling W."/>
            <person name="Curaba J."/>
            <person name="Simon P."/>
        </authorList>
    </citation>
    <scope>NUCLEOTIDE SEQUENCE</scope>
    <source>
        <tissue evidence="4">Leaf</tissue>
    </source>
</reference>
<feature type="repeat" description="PPR" evidence="3">
    <location>
        <begin position="153"/>
        <end position="183"/>
    </location>
</feature>
<dbReference type="PANTHER" id="PTHR47926">
    <property type="entry name" value="PENTATRICOPEPTIDE REPEAT-CONTAINING PROTEIN"/>
    <property type="match status" value="1"/>
</dbReference>
<accession>A0AAF1ALX9</accession>